<accession>A0ABM1F912</accession>
<evidence type="ECO:0000256" key="1">
    <source>
        <dbReference type="ARBA" id="ARBA00022786"/>
    </source>
</evidence>
<protein>
    <submittedName>
        <fullName evidence="4">Uncharacterized protein LOC106820854</fullName>
    </submittedName>
</protein>
<dbReference type="InterPro" id="IPR038765">
    <property type="entry name" value="Papain-like_cys_pep_sf"/>
</dbReference>
<reference evidence="4" key="1">
    <citation type="submission" date="2025-08" db="UniProtKB">
        <authorList>
            <consortium name="RefSeq"/>
        </authorList>
    </citation>
    <scope>IDENTIFICATION</scope>
</reference>
<name>A0ABM1F912_PRICU</name>
<dbReference type="InterPro" id="IPR051947">
    <property type="entry name" value="Sentrin-specific_protease"/>
</dbReference>
<dbReference type="Gene3D" id="1.10.418.20">
    <property type="match status" value="1"/>
</dbReference>
<keyword evidence="3" id="KW-1185">Reference proteome</keyword>
<keyword evidence="1" id="KW-0833">Ubl conjugation pathway</keyword>
<proteinExistence type="predicted"/>
<evidence type="ECO:0000313" key="4">
    <source>
        <dbReference type="RefSeq" id="XP_014680933.1"/>
    </source>
</evidence>
<dbReference type="RefSeq" id="XP_014680933.1">
    <property type="nucleotide sequence ID" value="XM_014825447.1"/>
</dbReference>
<organism evidence="3 4">
    <name type="scientific">Priapulus caudatus</name>
    <name type="common">Priapulid worm</name>
    <dbReference type="NCBI Taxonomy" id="37621"/>
    <lineage>
        <taxon>Eukaryota</taxon>
        <taxon>Metazoa</taxon>
        <taxon>Ecdysozoa</taxon>
        <taxon>Scalidophora</taxon>
        <taxon>Priapulida</taxon>
        <taxon>Priapulimorpha</taxon>
        <taxon>Priapulimorphida</taxon>
        <taxon>Priapulidae</taxon>
        <taxon>Priapulus</taxon>
    </lineage>
</organism>
<gene>
    <name evidence="4" type="primary">LOC106820854</name>
</gene>
<sequence length="131" mass="14608">MSDVIWHEFTYKGSHTSNRCRSREAGRSGEEGDWSARSFIPGPRYTATAAGADETGESSQVKVVRVNGNPIKLLTYPRPPAKGGILITTEDLCCLDTGEFLNDVIIDFYIRLVQMLESVVRTLQWKPAPDF</sequence>
<feature type="region of interest" description="Disordered" evidence="2">
    <location>
        <begin position="16"/>
        <end position="60"/>
    </location>
</feature>
<dbReference type="GeneID" id="106820854"/>
<evidence type="ECO:0000313" key="3">
    <source>
        <dbReference type="Proteomes" id="UP000695022"/>
    </source>
</evidence>
<feature type="compositionally biased region" description="Basic and acidic residues" evidence="2">
    <location>
        <begin position="21"/>
        <end position="30"/>
    </location>
</feature>
<dbReference type="PANTHER" id="PTHR46896">
    <property type="entry name" value="SENTRIN-SPECIFIC PROTEASE"/>
    <property type="match status" value="1"/>
</dbReference>
<dbReference type="Proteomes" id="UP000695022">
    <property type="component" value="Unplaced"/>
</dbReference>
<dbReference type="SUPFAM" id="SSF54001">
    <property type="entry name" value="Cysteine proteinases"/>
    <property type="match status" value="1"/>
</dbReference>
<evidence type="ECO:0000256" key="2">
    <source>
        <dbReference type="SAM" id="MobiDB-lite"/>
    </source>
</evidence>
<dbReference type="PANTHER" id="PTHR46896:SF3">
    <property type="entry name" value="FI06413P-RELATED"/>
    <property type="match status" value="1"/>
</dbReference>